<name>X1H6G3_9ZZZZ</name>
<gene>
    <name evidence="1" type="ORF">S03H2_52416</name>
</gene>
<organism evidence="1">
    <name type="scientific">marine sediment metagenome</name>
    <dbReference type="NCBI Taxonomy" id="412755"/>
    <lineage>
        <taxon>unclassified sequences</taxon>
        <taxon>metagenomes</taxon>
        <taxon>ecological metagenomes</taxon>
    </lineage>
</organism>
<evidence type="ECO:0000313" key="1">
    <source>
        <dbReference type="EMBL" id="GAH65781.1"/>
    </source>
</evidence>
<accession>X1H6G3</accession>
<reference evidence="1" key="1">
    <citation type="journal article" date="2014" name="Front. Microbiol.">
        <title>High frequency of phylogenetically diverse reductive dehalogenase-homologous genes in deep subseafloor sedimentary metagenomes.</title>
        <authorList>
            <person name="Kawai M."/>
            <person name="Futagami T."/>
            <person name="Toyoda A."/>
            <person name="Takaki Y."/>
            <person name="Nishi S."/>
            <person name="Hori S."/>
            <person name="Arai W."/>
            <person name="Tsubouchi T."/>
            <person name="Morono Y."/>
            <person name="Uchiyama I."/>
            <person name="Ito T."/>
            <person name="Fujiyama A."/>
            <person name="Inagaki F."/>
            <person name="Takami H."/>
        </authorList>
    </citation>
    <scope>NUCLEOTIDE SEQUENCE</scope>
    <source>
        <strain evidence="1">Expedition CK06-06</strain>
    </source>
</reference>
<proteinExistence type="predicted"/>
<dbReference type="EMBL" id="BARU01033295">
    <property type="protein sequence ID" value="GAH65781.1"/>
    <property type="molecule type" value="Genomic_DNA"/>
</dbReference>
<feature type="non-terminal residue" evidence="1">
    <location>
        <position position="65"/>
    </location>
</feature>
<protein>
    <submittedName>
        <fullName evidence="1">Uncharacterized protein</fullName>
    </submittedName>
</protein>
<dbReference type="AlphaFoldDB" id="X1H6G3"/>
<dbReference type="InterPro" id="IPR029058">
    <property type="entry name" value="AB_hydrolase_fold"/>
</dbReference>
<comment type="caution">
    <text evidence="1">The sequence shown here is derived from an EMBL/GenBank/DDBJ whole genome shotgun (WGS) entry which is preliminary data.</text>
</comment>
<dbReference type="Gene3D" id="3.40.50.1820">
    <property type="entry name" value="alpha/beta hydrolase"/>
    <property type="match status" value="1"/>
</dbReference>
<sequence length="65" mass="7191">MTDPNAIENNPFKELGKIPENKYHDGYTLDSTYITVRDGVKIAATICLPKGLSPDEKIPTLLTQT</sequence>